<organism evidence="3 4">
    <name type="scientific">Kosakonia calanthes</name>
    <dbReference type="NCBI Taxonomy" id="3139408"/>
    <lineage>
        <taxon>Bacteria</taxon>
        <taxon>Pseudomonadati</taxon>
        <taxon>Pseudomonadota</taxon>
        <taxon>Gammaproteobacteria</taxon>
        <taxon>Enterobacterales</taxon>
        <taxon>Enterobacteriaceae</taxon>
        <taxon>Kosakonia</taxon>
    </lineage>
</organism>
<evidence type="ECO:0000256" key="2">
    <source>
        <dbReference type="SAM" id="SignalP"/>
    </source>
</evidence>
<feature type="signal peptide" evidence="2">
    <location>
        <begin position="1"/>
        <end position="24"/>
    </location>
</feature>
<dbReference type="Proteomes" id="UP001466893">
    <property type="component" value="Chromosome"/>
</dbReference>
<gene>
    <name evidence="3" type="primary">traF</name>
    <name evidence="3" type="ORF">AAEY27_20615</name>
</gene>
<dbReference type="RefSeq" id="WP_342322642.1">
    <property type="nucleotide sequence ID" value="NZ_CP151800.1"/>
</dbReference>
<keyword evidence="2" id="KW-0732">Signal</keyword>
<dbReference type="Pfam" id="PF13729">
    <property type="entry name" value="TraF_2"/>
    <property type="match status" value="1"/>
</dbReference>
<feature type="chain" id="PRO_5045113428" evidence="2">
    <location>
        <begin position="25"/>
        <end position="438"/>
    </location>
</feature>
<dbReference type="SUPFAM" id="SSF56925">
    <property type="entry name" value="OMPA-like"/>
    <property type="match status" value="1"/>
</dbReference>
<reference evidence="3 4" key="1">
    <citation type="submission" date="2024-04" db="EMBL/GenBank/DDBJ databases">
        <title>Kosakonia calanthae sp. nov., a halophilic bacterium isolated from leaves of Calanthe tiplacata.</title>
        <authorList>
            <person name="Wu P."/>
        </authorList>
    </citation>
    <scope>NUCLEOTIDE SEQUENCE [LARGE SCALE GENOMIC DNA]</scope>
    <source>
        <strain evidence="3 4">BYX6</strain>
    </source>
</reference>
<dbReference type="InterPro" id="IPR011250">
    <property type="entry name" value="OMP/PagP_B-barrel"/>
</dbReference>
<evidence type="ECO:0000256" key="1">
    <source>
        <dbReference type="SAM" id="Coils"/>
    </source>
</evidence>
<sequence length="438" mass="46733">MEKKCKLSVVAIAVSFFVANQAGAANTWAEARNDAMGGTGVASANYGSGALINPALLAKAQPEDDITVILPSIQAQITDKDNLRDEIDHINDKIDDYKDVVDNLTAAQIIADPLGTVNQFQSAAKDLADELVFLKGKTAQAKAAAGLAVSIPNDVLSVAFVTKAYAHARVSSNIDQQDIDYLRSIQNSTTVAVGEALNAALSPNGSDEITQNLNSTAAGRAAIVSDFGIAMARQFDVGGVPLSIGMTPKLQKTWVYNYTASIYDYDSSDWNSSRYRKDDTGFNIDVGMAADFGDNVTVGLTGQNLISRDIDTQNVYIRNGRTGVVTNYKDTYQISPVVTAGAAWHNDLVTLSADGDLTETKGFKSEENSQYVGVGAEVRPLNWLAVRAGYRADVKGDDKNVFTGGVGFAPFNRVHIDLMGLVGEDETWGAGAQFSLTF</sequence>
<dbReference type="InterPro" id="IPR032811">
    <property type="entry name" value="Put_conjugal_transfer"/>
</dbReference>
<dbReference type="Gene3D" id="2.40.160.60">
    <property type="entry name" value="Outer membrane protein transport protein (OMPP1/FadL/TodX)"/>
    <property type="match status" value="1"/>
</dbReference>
<keyword evidence="4" id="KW-1185">Reference proteome</keyword>
<feature type="coiled-coil region" evidence="1">
    <location>
        <begin position="73"/>
        <end position="107"/>
    </location>
</feature>
<keyword evidence="1" id="KW-0175">Coiled coil</keyword>
<dbReference type="EMBL" id="CP151800">
    <property type="protein sequence ID" value="WZV98012.1"/>
    <property type="molecule type" value="Genomic_DNA"/>
</dbReference>
<accession>A0ABZ3B579</accession>
<evidence type="ECO:0000313" key="4">
    <source>
        <dbReference type="Proteomes" id="UP001466893"/>
    </source>
</evidence>
<evidence type="ECO:0000313" key="3">
    <source>
        <dbReference type="EMBL" id="WZV98012.1"/>
    </source>
</evidence>
<protein>
    <submittedName>
        <fullName evidence="3">Conjugal transfer protein TraF</fullName>
    </submittedName>
</protein>
<name>A0ABZ3B579_9ENTR</name>
<proteinExistence type="predicted"/>